<evidence type="ECO:0000313" key="4">
    <source>
        <dbReference type="EMBL" id="SET43918.1"/>
    </source>
</evidence>
<evidence type="ECO:0000313" key="5">
    <source>
        <dbReference type="Proteomes" id="UP000242642"/>
    </source>
</evidence>
<dbReference type="InterPro" id="IPR043782">
    <property type="entry name" value="DUF5724"/>
</dbReference>
<dbReference type="Pfam" id="PF13569">
    <property type="entry name" value="DUF4132"/>
    <property type="match status" value="1"/>
</dbReference>
<evidence type="ECO:0000259" key="2">
    <source>
        <dbReference type="Pfam" id="PF18991"/>
    </source>
</evidence>
<dbReference type="EMBL" id="FOHV01000026">
    <property type="protein sequence ID" value="SET43918.1"/>
    <property type="molecule type" value="Genomic_DNA"/>
</dbReference>
<name>A0A1I0EH48_9GAMM</name>
<dbReference type="RefSeq" id="WP_177168662.1">
    <property type="nucleotide sequence ID" value="NZ_FOHV01000026.1"/>
</dbReference>
<dbReference type="Pfam" id="PF18991">
    <property type="entry name" value="DUF5724"/>
    <property type="match status" value="1"/>
</dbReference>
<organism evidence="4 5">
    <name type="scientific">Thorsellia anophelis DSM 18579</name>
    <dbReference type="NCBI Taxonomy" id="1123402"/>
    <lineage>
        <taxon>Bacteria</taxon>
        <taxon>Pseudomonadati</taxon>
        <taxon>Pseudomonadota</taxon>
        <taxon>Gammaproteobacteria</taxon>
        <taxon>Enterobacterales</taxon>
        <taxon>Thorselliaceae</taxon>
        <taxon>Thorsellia</taxon>
    </lineage>
</organism>
<dbReference type="Proteomes" id="UP000242642">
    <property type="component" value="Unassembled WGS sequence"/>
</dbReference>
<gene>
    <name evidence="4" type="ORF">SAMN02583745_02361</name>
</gene>
<feature type="domain" description="DUF7737" evidence="3">
    <location>
        <begin position="1621"/>
        <end position="1719"/>
    </location>
</feature>
<feature type="domain" description="DUF5724" evidence="2">
    <location>
        <begin position="62"/>
        <end position="1314"/>
    </location>
</feature>
<accession>A0A1I0EH48</accession>
<evidence type="ECO:0008006" key="6">
    <source>
        <dbReference type="Google" id="ProtNLM"/>
    </source>
</evidence>
<dbReference type="InterPro" id="IPR025406">
    <property type="entry name" value="DUF4132"/>
</dbReference>
<evidence type="ECO:0000259" key="1">
    <source>
        <dbReference type="Pfam" id="PF13569"/>
    </source>
</evidence>
<keyword evidence="5" id="KW-1185">Reference proteome</keyword>
<reference evidence="5" key="1">
    <citation type="submission" date="2016-10" db="EMBL/GenBank/DDBJ databases">
        <authorList>
            <person name="Varghese N."/>
            <person name="Submissions S."/>
        </authorList>
    </citation>
    <scope>NUCLEOTIDE SEQUENCE [LARGE SCALE GENOMIC DNA]</scope>
    <source>
        <strain evidence="5">DSM 18579</strain>
    </source>
</reference>
<proteinExistence type="predicted"/>
<evidence type="ECO:0000259" key="3">
    <source>
        <dbReference type="Pfam" id="PF24879"/>
    </source>
</evidence>
<feature type="domain" description="DUF4132" evidence="1">
    <location>
        <begin position="1354"/>
        <end position="1530"/>
    </location>
</feature>
<dbReference type="STRING" id="1123402.SAMN02583745_02361"/>
<dbReference type="InterPro" id="IPR056639">
    <property type="entry name" value="DUF7737"/>
</dbReference>
<sequence>MKEILLNLADKNAKPIKSYLELFIALGELEPSDYPEELAPLRDIPKPIFEIFVIILSTPLHYYAYDKKQSRYFITLQYKLYTLMQEKFWTDEDIEQVFSWLLGDKSITKHLLQAVDSIQKMPYQLNYERRSYRNPSNKFTVLQRQMLFLRSFLNHYWLEGRVQKNTEQEKITSVQRILFKPLDLIELITNQYNYSFLANFIAVGIDTDMPGLFPLIESIVNNQHPSAKIKVDLIRGLLLSERPKSWKLVEQLVLVAGRQEGLRQIVFESLDECHPNAISYFLNVIHEHKLERFSAVVRAMCVWCGLFIEPKETKAISNMLNWMRTFTTDITLAHATLKDTDEKNSLKLYLALWAIGAFEISNTLPILSEYIEEGTDQKRYIASLFLKEVMNDVLTYPLYAKALRLVNVTELSRMNDLEVGYIGNILDGCYRLDWLFFADASTNMELFDYLYDQIMDNKLKGKAVSGLLFSWDKAEFEPSLFYQILYNLVENDEVRIGKLISNYELMNSGARHYLVTSMLNEYEYKNHFKGQFELPVVSELKRTLAFKAAQDKTEHAMNTGLTALKTTQLDIIELKQLFELFKRKKSTLRSELLQFFSLQPNVLLTELIDTSLTIKNSQQLSALTELIKNNFDKVEIKDRLTHWIETLNQLHPESEEVQSLNLLNKDPETISNSKQNGIETLGLYDVDKINREVEILYEPTSDFPKYIELYPYGLTKPLKEVQTEIEKLYQIYQSHMNYEYEMQIYSGEKRLVLLGNEIAYSKYFDWQQKWVAKYEYFPLKEVWLDWFNESGLQLTDLCIIKTAGELADSLYSRLKNIEQFYILSQIKTFKNLNTYYNNPLNCIISALITHLMPLQSEKVFAYLKDFQCYQIVNFIQPSYTEIKAIYDVASNSNAVNISSANLELFNQFGGFLRHQIKPLNQFTKEEVKFSFNLKKWLGTISKEINMNPFSDSNDVVTLYLAAYQHKLINRDELFEILASASHISFLNRIVQNKTSVLFAELIADCPQIPEFFEEIVRAVLSVELKRGDAPTPVTHIAKNIQIIDGANYLFDILKGMHRIKLKRNNFIYTNQEDAVVDKQTLFSHYLEHCYPSENDTFEEFIQGIKSDKISEVRLIETAMYAPQWANWISRYLEWEGLESGIWWFHAHTKTDGYRPINSMLESEIARYSKLDVDEFKIGMVDIDWFVQAYANLGETRWKILYESAKYISEGIGHRRARIYTDVLSKQLTLDEVTEKIVAKRDQEFLRVYGLVELDKKSKERDILNRYEFLQSFLKESRQFGALKQASEAVAVEVAMANLAQNAGFSDPIRLTFAMESQQVQAILASQRQVIIDDVHMCLAFDENGIASINVFKGGKPQKSIPAKLKKSPEVLPLLDKLKVLLNQEKRAKITLENAMVNGERFSFNELTMLSMHPVLGAKLSKLALITDDNYVGFLSQNKLIEVDGAEINISNKNENNIRIAHCYDLHSLNIWQNLQHHCFKHQLVQPFKQIFRELYTIMDDEKNGTLEALRYAGHQVNPKQALALLKSRGWKLDYEEGLQKNIHKAKIGIKLYALADWFSPADMEAPTLESICFYDLKTHTQLTLESITPILFSEVMRDIDLVVSVAHVGGVDPEASQSSIELRAHILRETLQLFKLSNVEILKHHVKIKGTIAEYSIHLGSGTVHQVGASAMPILPVHSQHRGKIFLPFVDDDPRSAEIMSKVLLLANDDKIQDPTIIALIKR</sequence>
<dbReference type="Pfam" id="PF24879">
    <property type="entry name" value="DUF7737"/>
    <property type="match status" value="1"/>
</dbReference>
<protein>
    <recommendedName>
        <fullName evidence="6">DUF4132 domain-containing protein</fullName>
    </recommendedName>
</protein>